<proteinExistence type="predicted"/>
<dbReference type="GO" id="GO:0000213">
    <property type="term" value="F:tRNA-intron lyase activity"/>
    <property type="evidence" value="ECO:0007669"/>
    <property type="project" value="InterPro"/>
</dbReference>
<dbReference type="Proteomes" id="UP000002316">
    <property type="component" value="Chromosome 11"/>
</dbReference>
<feature type="domain" description="tRNA intron endonuclease catalytic" evidence="1">
    <location>
        <begin position="131"/>
        <end position="199"/>
    </location>
</feature>
<dbReference type="SUPFAM" id="SSF53032">
    <property type="entry name" value="tRNA-intron endonuclease catalytic domain-like"/>
    <property type="match status" value="1"/>
</dbReference>
<evidence type="ECO:0000313" key="2">
    <source>
        <dbReference type="EMBL" id="CBH17974.1"/>
    </source>
</evidence>
<dbReference type="KEGG" id="tbg:TbgDal_XI10930"/>
<dbReference type="VEuPathDB" id="TriTrypDB:Tbg972.11.10930"/>
<evidence type="ECO:0000313" key="3">
    <source>
        <dbReference type="Proteomes" id="UP000002316"/>
    </source>
</evidence>
<dbReference type="GO" id="GO:0006388">
    <property type="term" value="P:tRNA splicing, via endonucleolytic cleavage and ligation"/>
    <property type="evidence" value="ECO:0007669"/>
    <property type="project" value="InterPro"/>
</dbReference>
<gene>
    <name evidence="2" type="ORF">TbgDal_XI10930</name>
</gene>
<evidence type="ECO:0000259" key="1">
    <source>
        <dbReference type="Pfam" id="PF01974"/>
    </source>
</evidence>
<organism evidence="2 3">
    <name type="scientific">Trypanosoma brucei gambiense (strain MHOM/CI/86/DAL972)</name>
    <dbReference type="NCBI Taxonomy" id="679716"/>
    <lineage>
        <taxon>Eukaryota</taxon>
        <taxon>Discoba</taxon>
        <taxon>Euglenozoa</taxon>
        <taxon>Kinetoplastea</taxon>
        <taxon>Metakinetoplastina</taxon>
        <taxon>Trypanosomatida</taxon>
        <taxon>Trypanosomatidae</taxon>
        <taxon>Trypanosoma</taxon>
    </lineage>
</organism>
<sequence>MKNDVSLKKDGVSTFPLFTQPVHLLLIFIYISPHRGVCCWRPTLMASGSGRGEGVGEHRPNPIVRVVGVNGPLFVCEDSSVLSKFPQMYKKDYSGPHLGVEELEYLSEFVSIEFITAEDRQYWASLRMRHEFSCRVYRHLTDKMGLFLRHGSQFGAAFIGYRDLKDHGNCLVYFGPLSQLSATAAARVAASVGKEAWVVEEFPIKATGCLSVSKIESYWGPSGQGGNSVCGDKGGKCVKKRRLSYTPIVQL</sequence>
<dbReference type="InterPro" id="IPR006677">
    <property type="entry name" value="tRNA_intron_Endonuc_cat-like"/>
</dbReference>
<accession>D0A8H3</accession>
<reference evidence="3" key="1">
    <citation type="journal article" date="2010" name="PLoS Negl. Trop. Dis.">
        <title>The genome sequence of Trypanosoma brucei gambiense, causative agent of chronic human african trypanosomiasis.</title>
        <authorList>
            <person name="Jackson A.P."/>
            <person name="Sanders M."/>
            <person name="Berry A."/>
            <person name="McQuillan J."/>
            <person name="Aslett M.A."/>
            <person name="Quail M.A."/>
            <person name="Chukualim B."/>
            <person name="Capewell P."/>
            <person name="MacLeod A."/>
            <person name="Melville S.E."/>
            <person name="Gibson W."/>
            <person name="Barry J.D."/>
            <person name="Berriman M."/>
            <person name="Hertz-Fowler C."/>
        </authorList>
    </citation>
    <scope>NUCLEOTIDE SEQUENCE [LARGE SCALE GENOMIC DNA]</scope>
    <source>
        <strain evidence="3">MHOM/CI/86/DAL972</strain>
    </source>
</reference>
<dbReference type="AlphaFoldDB" id="D0A8H3"/>
<dbReference type="RefSeq" id="XP_011780238.1">
    <property type="nucleotide sequence ID" value="XM_011781936.1"/>
</dbReference>
<dbReference type="GeneID" id="23866236"/>
<dbReference type="Pfam" id="PF01974">
    <property type="entry name" value="tRNA_int_endo"/>
    <property type="match status" value="1"/>
</dbReference>
<dbReference type="EMBL" id="FN554974">
    <property type="protein sequence ID" value="CBH17974.1"/>
    <property type="molecule type" value="Genomic_DNA"/>
</dbReference>
<protein>
    <recommendedName>
        <fullName evidence="1">tRNA intron endonuclease catalytic domain-containing protein</fullName>
    </recommendedName>
</protein>
<name>D0A8H3_TRYB9</name>
<dbReference type="InterPro" id="IPR036167">
    <property type="entry name" value="tRNA_intron_Endo_cat-like_sf"/>
</dbReference>
<dbReference type="OrthoDB" id="257112at2759"/>